<evidence type="ECO:0008006" key="3">
    <source>
        <dbReference type="Google" id="ProtNLM"/>
    </source>
</evidence>
<keyword evidence="2" id="KW-1185">Reference proteome</keyword>
<name>A0A7C9BEC4_9BACT</name>
<evidence type="ECO:0000313" key="1">
    <source>
        <dbReference type="EMBL" id="MPR35458.1"/>
    </source>
</evidence>
<dbReference type="Proteomes" id="UP000479293">
    <property type="component" value="Unassembled WGS sequence"/>
</dbReference>
<reference evidence="1 2" key="1">
    <citation type="submission" date="2019-10" db="EMBL/GenBank/DDBJ databases">
        <title>Draft Genome Sequence of Cytophagaceae sp. SJW1-29.</title>
        <authorList>
            <person name="Choi A."/>
        </authorList>
    </citation>
    <scope>NUCLEOTIDE SEQUENCE [LARGE SCALE GENOMIC DNA]</scope>
    <source>
        <strain evidence="1 2">SJW1-29</strain>
    </source>
</reference>
<dbReference type="AlphaFoldDB" id="A0A7C9BEC4"/>
<protein>
    <recommendedName>
        <fullName evidence="3">Lipocalin-like domain-containing protein</fullName>
    </recommendedName>
</protein>
<proteinExistence type="predicted"/>
<dbReference type="RefSeq" id="WP_152762530.1">
    <property type="nucleotide sequence ID" value="NZ_WHLY01000002.1"/>
</dbReference>
<evidence type="ECO:0000313" key="2">
    <source>
        <dbReference type="Proteomes" id="UP000479293"/>
    </source>
</evidence>
<comment type="caution">
    <text evidence="1">The sequence shown here is derived from an EMBL/GenBank/DDBJ whole genome shotgun (WGS) entry which is preliminary data.</text>
</comment>
<dbReference type="EMBL" id="WHLY01000002">
    <property type="protein sequence ID" value="MPR35458.1"/>
    <property type="molecule type" value="Genomic_DNA"/>
</dbReference>
<gene>
    <name evidence="1" type="ORF">GBK04_19415</name>
</gene>
<sequence>MKRTITYLFLLIPFLFLSCKSEQSKPLPIEGTWELISATTIEGDTTFSTFDSTRNMIKILNGTHFAFLNHALNAKDSTAAPFSAGGGTFTLVDSTYTEHLDYFVDPAWENHTFEFVVKIENDTLVQKGIEKLEELGIDRVIVEKYRRIKANP</sequence>
<dbReference type="PROSITE" id="PS51257">
    <property type="entry name" value="PROKAR_LIPOPROTEIN"/>
    <property type="match status" value="1"/>
</dbReference>
<accession>A0A7C9BEC4</accession>
<dbReference type="Gene3D" id="2.40.128.490">
    <property type="entry name" value="Uncharacterised protein PF14869, DUF4488"/>
    <property type="match status" value="1"/>
</dbReference>
<organism evidence="1 2">
    <name type="scientific">Salmonirosea aquatica</name>
    <dbReference type="NCBI Taxonomy" id="2654236"/>
    <lineage>
        <taxon>Bacteria</taxon>
        <taxon>Pseudomonadati</taxon>
        <taxon>Bacteroidota</taxon>
        <taxon>Cytophagia</taxon>
        <taxon>Cytophagales</taxon>
        <taxon>Spirosomataceae</taxon>
        <taxon>Salmonirosea</taxon>
    </lineage>
</organism>